<evidence type="ECO:0000313" key="2">
    <source>
        <dbReference type="Proteomes" id="UP000008370"/>
    </source>
</evidence>
<gene>
    <name evidence="1" type="ORF">PHACADRAFT_197450</name>
</gene>
<dbReference type="RefSeq" id="XP_007397728.1">
    <property type="nucleotide sequence ID" value="XM_007397666.1"/>
</dbReference>
<dbReference type="KEGG" id="pco:PHACADRAFT_197450"/>
<keyword evidence="2" id="KW-1185">Reference proteome</keyword>
<accession>K5USV7</accession>
<evidence type="ECO:0000313" key="1">
    <source>
        <dbReference type="EMBL" id="EKM53021.1"/>
    </source>
</evidence>
<dbReference type="InParanoid" id="K5USV7"/>
<dbReference type="Proteomes" id="UP000008370">
    <property type="component" value="Unassembled WGS sequence"/>
</dbReference>
<sequence>MSAANNPTGLSYDNAEETDKRKPAADLDISVETITIPVDVKKVPDFCIIASDCRPDNANDGRLKTYFLGHKIKKSRVVAIVVECKRHPKRRRPEKFARKLSDYILLGQFHARKQGIVLFSADQGVNKVHLIASGGHYWRHALLTRDNVTEEAGGADATYVDAPQAVQWSKTYEMGTPVSGRKLSLLRRSIREMQEALCRE</sequence>
<reference evidence="1 2" key="1">
    <citation type="journal article" date="2012" name="BMC Genomics">
        <title>Comparative genomics of the white-rot fungi, Phanerochaete carnosa and P. chrysosporium, to elucidate the genetic basis of the distinct wood types they colonize.</title>
        <authorList>
            <person name="Suzuki H."/>
            <person name="MacDonald J."/>
            <person name="Syed K."/>
            <person name="Salamov A."/>
            <person name="Hori C."/>
            <person name="Aerts A."/>
            <person name="Henrissat B."/>
            <person name="Wiebenga A."/>
            <person name="vanKuyk P.A."/>
            <person name="Barry K."/>
            <person name="Lindquist E."/>
            <person name="LaButti K."/>
            <person name="Lapidus A."/>
            <person name="Lucas S."/>
            <person name="Coutinho P."/>
            <person name="Gong Y."/>
            <person name="Samejima M."/>
            <person name="Mahadevan R."/>
            <person name="Abou-Zaid M."/>
            <person name="de Vries R.P."/>
            <person name="Igarashi K."/>
            <person name="Yadav J.S."/>
            <person name="Grigoriev I.V."/>
            <person name="Master E.R."/>
        </authorList>
    </citation>
    <scope>NUCLEOTIDE SEQUENCE [LARGE SCALE GENOMIC DNA]</scope>
    <source>
        <strain evidence="1 2">HHB-10118-sp</strain>
    </source>
</reference>
<organism evidence="1 2">
    <name type="scientific">Phanerochaete carnosa (strain HHB-10118-sp)</name>
    <name type="common">White-rot fungus</name>
    <name type="synonym">Peniophora carnosa</name>
    <dbReference type="NCBI Taxonomy" id="650164"/>
    <lineage>
        <taxon>Eukaryota</taxon>
        <taxon>Fungi</taxon>
        <taxon>Dikarya</taxon>
        <taxon>Basidiomycota</taxon>
        <taxon>Agaricomycotina</taxon>
        <taxon>Agaricomycetes</taxon>
        <taxon>Polyporales</taxon>
        <taxon>Phanerochaetaceae</taxon>
        <taxon>Phanerochaete</taxon>
    </lineage>
</organism>
<dbReference type="EMBL" id="JH930474">
    <property type="protein sequence ID" value="EKM53021.1"/>
    <property type="molecule type" value="Genomic_DNA"/>
</dbReference>
<protein>
    <submittedName>
        <fullName evidence="1">Uncharacterized protein</fullName>
    </submittedName>
</protein>
<dbReference type="AlphaFoldDB" id="K5USV7"/>
<dbReference type="GeneID" id="18911233"/>
<name>K5USV7_PHACS</name>
<dbReference type="HOGENOM" id="CLU_1366686_0_0_1"/>
<proteinExistence type="predicted"/>